<gene>
    <name evidence="1" type="ORF">E2C01_072061</name>
</gene>
<evidence type="ECO:0000313" key="1">
    <source>
        <dbReference type="EMBL" id="MPC77603.1"/>
    </source>
</evidence>
<name>A0A5B7I5K0_PORTR</name>
<sequence length="88" mass="9938">MLALFSRFATYLRCDVTEEALKTWSPGVEDVRVELTGLDNLTVYSRSRLLWRSVKAPTAARFISLLQLHALTATLQPSLTPLLPTELY</sequence>
<dbReference type="AlphaFoldDB" id="A0A5B7I5K0"/>
<dbReference type="EMBL" id="VSRR010046255">
    <property type="protein sequence ID" value="MPC77603.1"/>
    <property type="molecule type" value="Genomic_DNA"/>
</dbReference>
<dbReference type="Proteomes" id="UP000324222">
    <property type="component" value="Unassembled WGS sequence"/>
</dbReference>
<organism evidence="1 2">
    <name type="scientific">Portunus trituberculatus</name>
    <name type="common">Swimming crab</name>
    <name type="synonym">Neptunus trituberculatus</name>
    <dbReference type="NCBI Taxonomy" id="210409"/>
    <lineage>
        <taxon>Eukaryota</taxon>
        <taxon>Metazoa</taxon>
        <taxon>Ecdysozoa</taxon>
        <taxon>Arthropoda</taxon>
        <taxon>Crustacea</taxon>
        <taxon>Multicrustacea</taxon>
        <taxon>Malacostraca</taxon>
        <taxon>Eumalacostraca</taxon>
        <taxon>Eucarida</taxon>
        <taxon>Decapoda</taxon>
        <taxon>Pleocyemata</taxon>
        <taxon>Brachyura</taxon>
        <taxon>Eubrachyura</taxon>
        <taxon>Portunoidea</taxon>
        <taxon>Portunidae</taxon>
        <taxon>Portuninae</taxon>
        <taxon>Portunus</taxon>
    </lineage>
</organism>
<reference evidence="1 2" key="1">
    <citation type="submission" date="2019-05" db="EMBL/GenBank/DDBJ databases">
        <title>Another draft genome of Portunus trituberculatus and its Hox gene families provides insights of decapod evolution.</title>
        <authorList>
            <person name="Jeong J.-H."/>
            <person name="Song I."/>
            <person name="Kim S."/>
            <person name="Choi T."/>
            <person name="Kim D."/>
            <person name="Ryu S."/>
            <person name="Kim W."/>
        </authorList>
    </citation>
    <scope>NUCLEOTIDE SEQUENCE [LARGE SCALE GENOMIC DNA]</scope>
    <source>
        <tissue evidence="1">Muscle</tissue>
    </source>
</reference>
<accession>A0A5B7I5K0</accession>
<evidence type="ECO:0000313" key="2">
    <source>
        <dbReference type="Proteomes" id="UP000324222"/>
    </source>
</evidence>
<protein>
    <submittedName>
        <fullName evidence="1">Uncharacterized protein</fullName>
    </submittedName>
</protein>
<proteinExistence type="predicted"/>
<keyword evidence="2" id="KW-1185">Reference proteome</keyword>
<comment type="caution">
    <text evidence="1">The sequence shown here is derived from an EMBL/GenBank/DDBJ whole genome shotgun (WGS) entry which is preliminary data.</text>
</comment>